<sequence length="859" mass="93222">MTSSAPPAKDWFYSLRRLSRDDFETIKQLAIPAVAKDTRSEQLLAFLNKIKPTLQDSRADLGNLRGCPPWLIAFHYSLRIAVNLADPEQNYPDLRQIVLSKKRILDSGCPESYVRDFTETTALKPLPPRGGAAAAPSLPVAPPQTPHLAPASDHPEERKKKSKKTAATKAASSASQTEPPPAVSSKSTPAAPSKASKAAARAGGSRSGGGSGAGDKPDWLIAKLQPEVLIKKAPSGGSKRKEPDTPAEEEDPKAKKVKPVKAPAPEGISNIYEFLCRDSDVEVIETPKGPVAGSSKVVPAAKPVKGGGKAPVPISASMAVRDVSEAMLIQSILRSEDIIPVATTISFSFPSFRPVWLTIFLHSGIAHSQVLANRSHPRRNRHPDETGFAQPSKTTLHQFLGMLPATVKEDLPFDEATNRYVITADWFRQMLDLSRPQEGPRCTNCLSFGGTCVIEGTPAMCRACRNKKTTNSCSFLMSGEVLGALGPEVLRYADMSNAGWKDKMENAMALGRIAVEANATAVRTSNEYHYGLLQLLLVILKTRRALDYGEFMDRFSGENPVEVIRLMDVTLKLAMAQSLTADSVVHRGWVWHYVSLEDLNAPLPDPFRTPWDFYKAVDDRKLNEHYGFFLIPADEDSNEKAQWVEVKASDCLEMLIDKQKMPSGVSDVQLRNRLAVEIQRFKGRRVPEDTADGLPHPFSVLRDTPGFLGKLKKLGTVTEIPNVPAPKPAPKRKGGGGGKGKKAPTSKPTVESEGEYEPPAETPVAKTPAAASDVEEEEEDSDESTDPEDRFPPAPIMSAKRAGKQKAVEPVDSAGEEEADEDAAGEDDAPASGLIDLEDDDMAPGIWGMPPPSFEETAF</sequence>
<feature type="region of interest" description="Disordered" evidence="1">
    <location>
        <begin position="120"/>
        <end position="261"/>
    </location>
</feature>
<dbReference type="EMBL" id="JAWWNJ010000211">
    <property type="protein sequence ID" value="KAK6971469.1"/>
    <property type="molecule type" value="Genomic_DNA"/>
</dbReference>
<feature type="region of interest" description="Disordered" evidence="1">
    <location>
        <begin position="719"/>
        <end position="859"/>
    </location>
</feature>
<dbReference type="AlphaFoldDB" id="A0AAV9Z680"/>
<feature type="compositionally biased region" description="Acidic residues" evidence="1">
    <location>
        <begin position="814"/>
        <end position="829"/>
    </location>
</feature>
<evidence type="ECO:0000313" key="3">
    <source>
        <dbReference type="Proteomes" id="UP001362999"/>
    </source>
</evidence>
<protein>
    <submittedName>
        <fullName evidence="2">Uncharacterized protein</fullName>
    </submittedName>
</protein>
<keyword evidence="3" id="KW-1185">Reference proteome</keyword>
<dbReference type="Proteomes" id="UP001362999">
    <property type="component" value="Unassembled WGS sequence"/>
</dbReference>
<name>A0AAV9Z680_9AGAR</name>
<feature type="compositionally biased region" description="Basic residues" evidence="1">
    <location>
        <begin position="729"/>
        <end position="744"/>
    </location>
</feature>
<feature type="compositionally biased region" description="Low complexity" evidence="1">
    <location>
        <begin position="129"/>
        <end position="138"/>
    </location>
</feature>
<comment type="caution">
    <text evidence="2">The sequence shown here is derived from an EMBL/GenBank/DDBJ whole genome shotgun (WGS) entry which is preliminary data.</text>
</comment>
<evidence type="ECO:0000313" key="2">
    <source>
        <dbReference type="EMBL" id="KAK6971469.1"/>
    </source>
</evidence>
<accession>A0AAV9Z680</accession>
<gene>
    <name evidence="2" type="ORF">R3P38DRAFT_2813779</name>
</gene>
<feature type="compositionally biased region" description="Low complexity" evidence="1">
    <location>
        <begin position="183"/>
        <end position="204"/>
    </location>
</feature>
<reference evidence="2 3" key="1">
    <citation type="journal article" date="2024" name="J Genomics">
        <title>Draft genome sequencing and assembly of Favolaschia claudopus CIRM-BRFM 2984 isolated from oak limbs.</title>
        <authorList>
            <person name="Navarro D."/>
            <person name="Drula E."/>
            <person name="Chaduli D."/>
            <person name="Cazenave R."/>
            <person name="Ahrendt S."/>
            <person name="Wang J."/>
            <person name="Lipzen A."/>
            <person name="Daum C."/>
            <person name="Barry K."/>
            <person name="Grigoriev I.V."/>
            <person name="Favel A."/>
            <person name="Rosso M.N."/>
            <person name="Martin F."/>
        </authorList>
    </citation>
    <scope>NUCLEOTIDE SEQUENCE [LARGE SCALE GENOMIC DNA]</scope>
    <source>
        <strain evidence="2 3">CIRM-BRFM 2984</strain>
    </source>
</reference>
<proteinExistence type="predicted"/>
<feature type="compositionally biased region" description="Acidic residues" evidence="1">
    <location>
        <begin position="773"/>
        <end position="786"/>
    </location>
</feature>
<organism evidence="2 3">
    <name type="scientific">Favolaschia claudopus</name>
    <dbReference type="NCBI Taxonomy" id="2862362"/>
    <lineage>
        <taxon>Eukaryota</taxon>
        <taxon>Fungi</taxon>
        <taxon>Dikarya</taxon>
        <taxon>Basidiomycota</taxon>
        <taxon>Agaricomycotina</taxon>
        <taxon>Agaricomycetes</taxon>
        <taxon>Agaricomycetidae</taxon>
        <taxon>Agaricales</taxon>
        <taxon>Marasmiineae</taxon>
        <taxon>Mycenaceae</taxon>
        <taxon>Favolaschia</taxon>
    </lineage>
</organism>
<evidence type="ECO:0000256" key="1">
    <source>
        <dbReference type="SAM" id="MobiDB-lite"/>
    </source>
</evidence>